<comment type="similarity">
    <text evidence="1">Belongs to the ABC transporter superfamily.</text>
</comment>
<dbReference type="Proteomes" id="UP001209083">
    <property type="component" value="Chromosome"/>
</dbReference>
<evidence type="ECO:0000256" key="2">
    <source>
        <dbReference type="ARBA" id="ARBA00022448"/>
    </source>
</evidence>
<proteinExistence type="inferred from homology"/>
<dbReference type="RefSeq" id="WP_349638019.1">
    <property type="nucleotide sequence ID" value="NZ_CP090958.1"/>
</dbReference>
<evidence type="ECO:0000256" key="4">
    <source>
        <dbReference type="ARBA" id="ARBA00022840"/>
    </source>
</evidence>
<dbReference type="Gene3D" id="3.40.50.300">
    <property type="entry name" value="P-loop containing nucleotide triphosphate hydrolases"/>
    <property type="match status" value="2"/>
</dbReference>
<dbReference type="PROSITE" id="PS50893">
    <property type="entry name" value="ABC_TRANSPORTER_2"/>
    <property type="match status" value="2"/>
</dbReference>
<keyword evidence="8" id="KW-1185">Reference proteome</keyword>
<sequence length="619" mass="65124">MNQPAALVQVDGLNLTIGERQLLHGVDFSVQPAEIVAIAGPSGSGKSLSLRAVLGLLPPHASASGRIWVSQDHTPGASSVPWSRADQPASPVDVLNATPAQLLELRRHQIGAVFQESRASLNPARTVGQHLTEITRESGMSRNDAEVKALGLLEEVGLDGAIMGRYPGTLSGGMAQRVAIAGALMGDPRLLIADEPMSALDVVTARVISDLLVRLCRTHGMAMLLVTHDARLARAISDRIYSIDVGRMHEAQFDESMVPREYLGRRQSSRSGMPVGSASTLDAGRSSAGSWPADRASGGAAGESSGESISESSIPGTLTHESSSVGGTSDTVLEVRGLSHRFGDRQVLRNVSFDIPRGAALGLIGVSGSGKTTLAGLLLGLERADSGRIDFHLPLDLERERAAGPGARPRRAMRLAHPGRGQRLAHPGRGQRLADARRAQLVWQDPDLALDSRTRIGADLVALLNLHDVADRAAGRPLDRAAELLATVGLSSSVLTAVPSQLSGGQRQRVVIAKALAIAPGLLILDEPTSQLDAEVADGIVELLNRLRVQRKLSLLVISHDFQIISALCGNDEDQVGVLDHGELVETGSTKSLLNSPQSAAGQALVAAAIWLADTPPIH</sequence>
<reference evidence="7 8" key="1">
    <citation type="submission" date="2023-05" db="EMBL/GenBank/DDBJ databases">
        <title>Lithophilousrod everest ZFBP1038 complete genpme.</title>
        <authorList>
            <person name="Tian M."/>
        </authorList>
    </citation>
    <scope>NUCLEOTIDE SEQUENCE [LARGE SCALE GENOMIC DNA]</scope>
    <source>
        <strain evidence="7 8">ZFBP1038</strain>
    </source>
</reference>
<evidence type="ECO:0000256" key="1">
    <source>
        <dbReference type="ARBA" id="ARBA00005417"/>
    </source>
</evidence>
<feature type="region of interest" description="Disordered" evidence="5">
    <location>
        <begin position="265"/>
        <end position="328"/>
    </location>
</feature>
<keyword evidence="4 7" id="KW-0067">ATP-binding</keyword>
<name>A0ABY8QS80_9MICO</name>
<dbReference type="CDD" id="cd03257">
    <property type="entry name" value="ABC_NikE_OppD_transporters"/>
    <property type="match status" value="1"/>
</dbReference>
<evidence type="ECO:0000256" key="5">
    <source>
        <dbReference type="SAM" id="MobiDB-lite"/>
    </source>
</evidence>
<organism evidence="7 8">
    <name type="scientific">Saxibacter everestensis</name>
    <dbReference type="NCBI Taxonomy" id="2909229"/>
    <lineage>
        <taxon>Bacteria</taxon>
        <taxon>Bacillati</taxon>
        <taxon>Actinomycetota</taxon>
        <taxon>Actinomycetes</taxon>
        <taxon>Micrococcales</taxon>
        <taxon>Brevibacteriaceae</taxon>
        <taxon>Saxibacter</taxon>
    </lineage>
</organism>
<keyword evidence="2" id="KW-0813">Transport</keyword>
<dbReference type="SUPFAM" id="SSF52540">
    <property type="entry name" value="P-loop containing nucleoside triphosphate hydrolases"/>
    <property type="match status" value="2"/>
</dbReference>
<dbReference type="PROSITE" id="PS00211">
    <property type="entry name" value="ABC_TRANSPORTER_1"/>
    <property type="match status" value="2"/>
</dbReference>
<evidence type="ECO:0000313" key="8">
    <source>
        <dbReference type="Proteomes" id="UP001209083"/>
    </source>
</evidence>
<feature type="domain" description="ABC transporter" evidence="6">
    <location>
        <begin position="8"/>
        <end position="270"/>
    </location>
</feature>
<dbReference type="InterPro" id="IPR027417">
    <property type="entry name" value="P-loop_NTPase"/>
</dbReference>
<dbReference type="GO" id="GO:0005524">
    <property type="term" value="F:ATP binding"/>
    <property type="evidence" value="ECO:0007669"/>
    <property type="project" value="UniProtKB-KW"/>
</dbReference>
<dbReference type="Pfam" id="PF00005">
    <property type="entry name" value="ABC_tran"/>
    <property type="match status" value="2"/>
</dbReference>
<accession>A0ABY8QS80</accession>
<evidence type="ECO:0000313" key="7">
    <source>
        <dbReference type="EMBL" id="WGW11234.1"/>
    </source>
</evidence>
<feature type="domain" description="ABC transporter" evidence="6">
    <location>
        <begin position="333"/>
        <end position="606"/>
    </location>
</feature>
<keyword evidence="3" id="KW-0547">Nucleotide-binding</keyword>
<dbReference type="PANTHER" id="PTHR43776:SF7">
    <property type="entry name" value="D,D-DIPEPTIDE TRANSPORT ATP-BINDING PROTEIN DDPF-RELATED"/>
    <property type="match status" value="1"/>
</dbReference>
<protein>
    <submittedName>
        <fullName evidence="7">ATP-binding cassette domain-containing protein</fullName>
    </submittedName>
</protein>
<dbReference type="InterPro" id="IPR017871">
    <property type="entry name" value="ABC_transporter-like_CS"/>
</dbReference>
<dbReference type="InterPro" id="IPR003439">
    <property type="entry name" value="ABC_transporter-like_ATP-bd"/>
</dbReference>
<evidence type="ECO:0000259" key="6">
    <source>
        <dbReference type="PROSITE" id="PS50893"/>
    </source>
</evidence>
<gene>
    <name evidence="7" type="ORF">LWF01_14215</name>
</gene>
<dbReference type="SMART" id="SM00382">
    <property type="entry name" value="AAA"/>
    <property type="match status" value="2"/>
</dbReference>
<dbReference type="PANTHER" id="PTHR43776">
    <property type="entry name" value="TRANSPORT ATP-BINDING PROTEIN"/>
    <property type="match status" value="1"/>
</dbReference>
<dbReference type="InterPro" id="IPR050319">
    <property type="entry name" value="ABC_transp_ATP-bind"/>
</dbReference>
<feature type="compositionally biased region" description="Polar residues" evidence="5">
    <location>
        <begin position="315"/>
        <end position="328"/>
    </location>
</feature>
<feature type="compositionally biased region" description="Low complexity" evidence="5">
    <location>
        <begin position="296"/>
        <end position="314"/>
    </location>
</feature>
<evidence type="ECO:0000256" key="3">
    <source>
        <dbReference type="ARBA" id="ARBA00022741"/>
    </source>
</evidence>
<dbReference type="EMBL" id="CP090958">
    <property type="protein sequence ID" value="WGW11234.1"/>
    <property type="molecule type" value="Genomic_DNA"/>
</dbReference>
<dbReference type="InterPro" id="IPR003593">
    <property type="entry name" value="AAA+_ATPase"/>
</dbReference>